<dbReference type="InParanoid" id="D3BJT6"/>
<keyword evidence="6" id="KW-0560">Oxidoreductase</keyword>
<protein>
    <submittedName>
        <fullName evidence="13">Cytochrome c oxidase assembly protein</fullName>
    </submittedName>
</protein>
<reference evidence="13 14" key="1">
    <citation type="journal article" date="2011" name="Genome Res.">
        <title>Phylogeny-wide analysis of social amoeba genomes highlights ancient origins for complex intercellular communication.</title>
        <authorList>
            <person name="Heidel A.J."/>
            <person name="Lawal H.M."/>
            <person name="Felder M."/>
            <person name="Schilde C."/>
            <person name="Helps N.R."/>
            <person name="Tunggal B."/>
            <person name="Rivero F."/>
            <person name="John U."/>
            <person name="Schleicher M."/>
            <person name="Eichinger L."/>
            <person name="Platzer M."/>
            <person name="Noegel A.A."/>
            <person name="Schaap P."/>
            <person name="Gloeckner G."/>
        </authorList>
    </citation>
    <scope>NUCLEOTIDE SEQUENCE [LARGE SCALE GENOMIC DNA]</scope>
    <source>
        <strain evidence="14">ATCC 26659 / Pp 5 / PN500</strain>
    </source>
</reference>
<keyword evidence="4" id="KW-0479">Metal-binding</keyword>
<dbReference type="PANTHER" id="PTHR23289">
    <property type="entry name" value="CYTOCHROME C OXIDASE ASSEMBLY PROTEIN COX15"/>
    <property type="match status" value="1"/>
</dbReference>
<dbReference type="RefSeq" id="XP_020430292.1">
    <property type="nucleotide sequence ID" value="XM_020579617.1"/>
</dbReference>
<comment type="catalytic activity">
    <reaction evidence="11">
        <text>Fe(II)-heme o + 2 A + H2O = Fe(II)-heme a + 2 AH2</text>
        <dbReference type="Rhea" id="RHEA:63388"/>
        <dbReference type="ChEBI" id="CHEBI:13193"/>
        <dbReference type="ChEBI" id="CHEBI:15377"/>
        <dbReference type="ChEBI" id="CHEBI:17499"/>
        <dbReference type="ChEBI" id="CHEBI:60530"/>
        <dbReference type="ChEBI" id="CHEBI:61715"/>
        <dbReference type="EC" id="1.17.99.9"/>
    </reaction>
    <physiologicalReaction direction="left-to-right" evidence="11">
        <dbReference type="Rhea" id="RHEA:63389"/>
    </physiologicalReaction>
</comment>
<gene>
    <name evidence="13" type="ORF">PPL_08816</name>
</gene>
<keyword evidence="7" id="KW-0408">Iron</keyword>
<evidence type="ECO:0000256" key="5">
    <source>
        <dbReference type="ARBA" id="ARBA00022989"/>
    </source>
</evidence>
<evidence type="ECO:0000256" key="9">
    <source>
        <dbReference type="ARBA" id="ARBA00023136"/>
    </source>
</evidence>
<evidence type="ECO:0000256" key="10">
    <source>
        <dbReference type="ARBA" id="ARBA00044501"/>
    </source>
</evidence>
<keyword evidence="8" id="KW-0350">Heme biosynthesis</keyword>
<dbReference type="EMBL" id="ADBJ01000038">
    <property type="protein sequence ID" value="EFA78166.1"/>
    <property type="molecule type" value="Genomic_DNA"/>
</dbReference>
<dbReference type="GO" id="GO:0016653">
    <property type="term" value="F:oxidoreductase activity, acting on NAD(P)H, heme protein as acceptor"/>
    <property type="evidence" value="ECO:0007669"/>
    <property type="project" value="TreeGrafter"/>
</dbReference>
<dbReference type="GO" id="GO:0006784">
    <property type="term" value="P:heme A biosynthetic process"/>
    <property type="evidence" value="ECO:0007669"/>
    <property type="project" value="InterPro"/>
</dbReference>
<dbReference type="Proteomes" id="UP000001396">
    <property type="component" value="Unassembled WGS sequence"/>
</dbReference>
<evidence type="ECO:0000256" key="1">
    <source>
        <dbReference type="ARBA" id="ARBA00001970"/>
    </source>
</evidence>
<evidence type="ECO:0000256" key="4">
    <source>
        <dbReference type="ARBA" id="ARBA00022723"/>
    </source>
</evidence>
<dbReference type="InterPro" id="IPR003780">
    <property type="entry name" value="COX15/CtaA_fam"/>
</dbReference>
<dbReference type="GeneID" id="31364293"/>
<feature type="transmembrane region" description="Helical" evidence="12">
    <location>
        <begin position="51"/>
        <end position="72"/>
    </location>
</feature>
<comment type="caution">
    <text evidence="13">The sequence shown here is derived from an EMBL/GenBank/DDBJ whole genome shotgun (WGS) entry which is preliminary data.</text>
</comment>
<comment type="pathway">
    <text evidence="10">Porphyrin-containing compound metabolism; heme A biosynthesis; heme A from heme O: step 1/1.</text>
</comment>
<dbReference type="GO" id="GO:0120547">
    <property type="term" value="F:heme A synthase activity"/>
    <property type="evidence" value="ECO:0007669"/>
    <property type="project" value="UniProtKB-EC"/>
</dbReference>
<accession>D3BJT6</accession>
<evidence type="ECO:0000256" key="8">
    <source>
        <dbReference type="ARBA" id="ARBA00023133"/>
    </source>
</evidence>
<keyword evidence="14" id="KW-1185">Reference proteome</keyword>
<evidence type="ECO:0000256" key="3">
    <source>
        <dbReference type="ARBA" id="ARBA00022692"/>
    </source>
</evidence>
<evidence type="ECO:0000313" key="14">
    <source>
        <dbReference type="Proteomes" id="UP000001396"/>
    </source>
</evidence>
<feature type="transmembrane region" description="Helical" evidence="12">
    <location>
        <begin position="84"/>
        <end position="108"/>
    </location>
</feature>
<comment type="cofactor">
    <cofactor evidence="1">
        <name>heme b</name>
        <dbReference type="ChEBI" id="CHEBI:60344"/>
    </cofactor>
</comment>
<keyword evidence="5 12" id="KW-1133">Transmembrane helix</keyword>
<dbReference type="AlphaFoldDB" id="D3BJT6"/>
<keyword evidence="3 12" id="KW-0812">Transmembrane</keyword>
<name>D3BJT6_HETP5</name>
<evidence type="ECO:0000256" key="7">
    <source>
        <dbReference type="ARBA" id="ARBA00023004"/>
    </source>
</evidence>
<evidence type="ECO:0000256" key="6">
    <source>
        <dbReference type="ARBA" id="ARBA00023002"/>
    </source>
</evidence>
<sequence>MSGAFVAGLDAGLIYNEFPLMGGQWVPEDLINPRIKPAYKNMFEHDVTVQFQHRVLATVTYASILGLTALAYRGRRGLSPRARAAANTLAAVGTAQVILGISTLLTFVPTPLAATHQAGSLTLLSVAIWLLHELKKLPK</sequence>
<evidence type="ECO:0000256" key="2">
    <source>
        <dbReference type="ARBA" id="ARBA00004141"/>
    </source>
</evidence>
<dbReference type="Pfam" id="PF02628">
    <property type="entry name" value="COX15-CtaA"/>
    <property type="match status" value="1"/>
</dbReference>
<evidence type="ECO:0000313" key="13">
    <source>
        <dbReference type="EMBL" id="EFA78166.1"/>
    </source>
</evidence>
<evidence type="ECO:0000256" key="12">
    <source>
        <dbReference type="SAM" id="Phobius"/>
    </source>
</evidence>
<dbReference type="GO" id="GO:0005743">
    <property type="term" value="C:mitochondrial inner membrane"/>
    <property type="evidence" value="ECO:0007669"/>
    <property type="project" value="TreeGrafter"/>
</dbReference>
<proteinExistence type="predicted"/>
<dbReference type="STRING" id="670386.D3BJT6"/>
<organism evidence="13 14">
    <name type="scientific">Heterostelium pallidum (strain ATCC 26659 / Pp 5 / PN500)</name>
    <name type="common">Cellular slime mold</name>
    <name type="synonym">Polysphondylium pallidum</name>
    <dbReference type="NCBI Taxonomy" id="670386"/>
    <lineage>
        <taxon>Eukaryota</taxon>
        <taxon>Amoebozoa</taxon>
        <taxon>Evosea</taxon>
        <taxon>Eumycetozoa</taxon>
        <taxon>Dictyostelia</taxon>
        <taxon>Acytosteliales</taxon>
        <taxon>Acytosteliaceae</taxon>
        <taxon>Heterostelium</taxon>
    </lineage>
</organism>
<dbReference type="InterPro" id="IPR023754">
    <property type="entry name" value="HemeA_Synthase_type2"/>
</dbReference>
<feature type="transmembrane region" description="Helical" evidence="12">
    <location>
        <begin position="114"/>
        <end position="131"/>
    </location>
</feature>
<keyword evidence="9 12" id="KW-0472">Membrane</keyword>
<comment type="subcellular location">
    <subcellularLocation>
        <location evidence="2">Membrane</location>
        <topology evidence="2">Multi-pass membrane protein</topology>
    </subcellularLocation>
</comment>
<dbReference type="PANTHER" id="PTHR23289:SF2">
    <property type="entry name" value="CYTOCHROME C OXIDASE ASSEMBLY PROTEIN COX15 HOMOLOG"/>
    <property type="match status" value="1"/>
</dbReference>
<dbReference type="GO" id="GO:0046872">
    <property type="term" value="F:metal ion binding"/>
    <property type="evidence" value="ECO:0007669"/>
    <property type="project" value="UniProtKB-KW"/>
</dbReference>
<evidence type="ECO:0000256" key="11">
    <source>
        <dbReference type="ARBA" id="ARBA00048044"/>
    </source>
</evidence>